<sequence>MSRMSRLWSFLVVLVIQLHCVVHGYMIDQDCGGQCNALAMFINLLTLASDDRQFVQNRVDAAFRLIENSVTEMNRSPINTQIDDLYYTLLGRRFGAQSTVKTNFENLLRLRNRNDNDQTSHTQNGQIDFRFYCTVKRIEKRGDRYWNKDRNMVYKLDEITSPGGRFANCMDLTSPALMITFTNTEFKYSEIQICPWFLSKVRGYKFKDLSSLPSAVFSLVARVAVPIAARVMYTPIDSFSLMDKTLVHEMTHTDQFSPPTIDVEGDPYGFMNAQRVAADWVRDNSKPDPMRNADNYSLFAVGTWIIAKGGGPINPDGTFRAPQSTPKPRI</sequence>
<organism evidence="2 3">
    <name type="scientific">Paraphoma chrysanthemicola</name>
    <dbReference type="NCBI Taxonomy" id="798071"/>
    <lineage>
        <taxon>Eukaryota</taxon>
        <taxon>Fungi</taxon>
        <taxon>Dikarya</taxon>
        <taxon>Ascomycota</taxon>
        <taxon>Pezizomycotina</taxon>
        <taxon>Dothideomycetes</taxon>
        <taxon>Pleosporomycetidae</taxon>
        <taxon>Pleosporales</taxon>
        <taxon>Pleosporineae</taxon>
        <taxon>Phaeosphaeriaceae</taxon>
        <taxon>Paraphoma</taxon>
    </lineage>
</organism>
<keyword evidence="1" id="KW-0732">Signal</keyword>
<evidence type="ECO:0000256" key="1">
    <source>
        <dbReference type="SAM" id="SignalP"/>
    </source>
</evidence>
<dbReference type="Proteomes" id="UP000813461">
    <property type="component" value="Unassembled WGS sequence"/>
</dbReference>
<reference evidence="2" key="1">
    <citation type="journal article" date="2021" name="Nat. Commun.">
        <title>Genetic determinants of endophytism in the Arabidopsis root mycobiome.</title>
        <authorList>
            <person name="Mesny F."/>
            <person name="Miyauchi S."/>
            <person name="Thiergart T."/>
            <person name="Pickel B."/>
            <person name="Atanasova L."/>
            <person name="Karlsson M."/>
            <person name="Huettel B."/>
            <person name="Barry K.W."/>
            <person name="Haridas S."/>
            <person name="Chen C."/>
            <person name="Bauer D."/>
            <person name="Andreopoulos W."/>
            <person name="Pangilinan J."/>
            <person name="LaButti K."/>
            <person name="Riley R."/>
            <person name="Lipzen A."/>
            <person name="Clum A."/>
            <person name="Drula E."/>
            <person name="Henrissat B."/>
            <person name="Kohler A."/>
            <person name="Grigoriev I.V."/>
            <person name="Martin F.M."/>
            <person name="Hacquard S."/>
        </authorList>
    </citation>
    <scope>NUCLEOTIDE SEQUENCE</scope>
    <source>
        <strain evidence="2">MPI-SDFR-AT-0120</strain>
    </source>
</reference>
<name>A0A8K0RK13_9PLEO</name>
<accession>A0A8K0RK13</accession>
<dbReference type="GO" id="GO:0008237">
    <property type="term" value="F:metallopeptidase activity"/>
    <property type="evidence" value="ECO:0007669"/>
    <property type="project" value="InterPro"/>
</dbReference>
<feature type="chain" id="PRO_5035443871" description="Lysine-specific metallo-endopeptidase domain-containing protein" evidence="1">
    <location>
        <begin position="25"/>
        <end position="330"/>
    </location>
</feature>
<dbReference type="Gene3D" id="3.40.390.10">
    <property type="entry name" value="Collagenase (Catalytic Domain)"/>
    <property type="match status" value="1"/>
</dbReference>
<comment type="caution">
    <text evidence="2">The sequence shown here is derived from an EMBL/GenBank/DDBJ whole genome shotgun (WGS) entry which is preliminary data.</text>
</comment>
<dbReference type="AlphaFoldDB" id="A0A8K0RK13"/>
<evidence type="ECO:0000313" key="2">
    <source>
        <dbReference type="EMBL" id="KAH7095929.1"/>
    </source>
</evidence>
<dbReference type="EMBL" id="JAGMVJ010000001">
    <property type="protein sequence ID" value="KAH7095929.1"/>
    <property type="molecule type" value="Genomic_DNA"/>
</dbReference>
<protein>
    <recommendedName>
        <fullName evidence="4">Lysine-specific metallo-endopeptidase domain-containing protein</fullName>
    </recommendedName>
</protein>
<evidence type="ECO:0008006" key="4">
    <source>
        <dbReference type="Google" id="ProtNLM"/>
    </source>
</evidence>
<feature type="signal peptide" evidence="1">
    <location>
        <begin position="1"/>
        <end position="24"/>
    </location>
</feature>
<evidence type="ECO:0000313" key="3">
    <source>
        <dbReference type="Proteomes" id="UP000813461"/>
    </source>
</evidence>
<keyword evidence="3" id="KW-1185">Reference proteome</keyword>
<dbReference type="OrthoDB" id="4507347at2759"/>
<dbReference type="InterPro" id="IPR024079">
    <property type="entry name" value="MetalloPept_cat_dom_sf"/>
</dbReference>
<gene>
    <name evidence="2" type="ORF">FB567DRAFT_544185</name>
</gene>
<proteinExistence type="predicted"/>